<name>G4YSC2_PHYSP</name>
<dbReference type="KEGG" id="psoj:PHYSODRAFT_297046"/>
<keyword evidence="3" id="KW-1185">Reference proteome</keyword>
<protein>
    <submittedName>
        <fullName evidence="2">Uncharacterized protein</fullName>
    </submittedName>
</protein>
<sequence length="171" mass="18715">MVPALTHGHVHHTRHESAPGQCVRAEHGKAKETIFQADCKTKVAGRCTHSSGGGDFNCFTDPELDRAGGGSSVEGGAKILMDWAMPKRLMIPMEWRKPGTINATTTKCFAAQNHTYRYPYKSVIAFSRIVRWYLSTALPTWVSHVEVVSITAPLKTGHKGPPGSSRNEANM</sequence>
<reference evidence="2 3" key="1">
    <citation type="journal article" date="2006" name="Science">
        <title>Phytophthora genome sequences uncover evolutionary origins and mechanisms of pathogenesis.</title>
        <authorList>
            <person name="Tyler B.M."/>
            <person name="Tripathy S."/>
            <person name="Zhang X."/>
            <person name="Dehal P."/>
            <person name="Jiang R.H."/>
            <person name="Aerts A."/>
            <person name="Arredondo F.D."/>
            <person name="Baxter L."/>
            <person name="Bensasson D."/>
            <person name="Beynon J.L."/>
            <person name="Chapman J."/>
            <person name="Damasceno C.M."/>
            <person name="Dorrance A.E."/>
            <person name="Dou D."/>
            <person name="Dickerman A.W."/>
            <person name="Dubchak I.L."/>
            <person name="Garbelotto M."/>
            <person name="Gijzen M."/>
            <person name="Gordon S.G."/>
            <person name="Govers F."/>
            <person name="Grunwald N.J."/>
            <person name="Huang W."/>
            <person name="Ivors K.L."/>
            <person name="Jones R.W."/>
            <person name="Kamoun S."/>
            <person name="Krampis K."/>
            <person name="Lamour K.H."/>
            <person name="Lee M.K."/>
            <person name="McDonald W.H."/>
            <person name="Medina M."/>
            <person name="Meijer H.J."/>
            <person name="Nordberg E.K."/>
            <person name="Maclean D.J."/>
            <person name="Ospina-Giraldo M.D."/>
            <person name="Morris P.F."/>
            <person name="Phuntumart V."/>
            <person name="Putnam N.H."/>
            <person name="Rash S."/>
            <person name="Rose J.K."/>
            <person name="Sakihama Y."/>
            <person name="Salamov A.A."/>
            <person name="Savidor A."/>
            <person name="Scheuring C.F."/>
            <person name="Smith B.M."/>
            <person name="Sobral B.W."/>
            <person name="Terry A."/>
            <person name="Torto-Alalibo T.A."/>
            <person name="Win J."/>
            <person name="Xu Z."/>
            <person name="Zhang H."/>
            <person name="Grigoriev I.V."/>
            <person name="Rokhsar D.S."/>
            <person name="Boore J.L."/>
        </authorList>
    </citation>
    <scope>NUCLEOTIDE SEQUENCE [LARGE SCALE GENOMIC DNA]</scope>
    <source>
        <strain evidence="2 3">P6497</strain>
    </source>
</reference>
<dbReference type="InParanoid" id="G4YSC2"/>
<accession>G4YSC2</accession>
<feature type="region of interest" description="Disordered" evidence="1">
    <location>
        <begin position="1"/>
        <end position="20"/>
    </location>
</feature>
<gene>
    <name evidence="2" type="ORF">PHYSODRAFT_297046</name>
</gene>
<evidence type="ECO:0000313" key="3">
    <source>
        <dbReference type="Proteomes" id="UP000002640"/>
    </source>
</evidence>
<evidence type="ECO:0000313" key="2">
    <source>
        <dbReference type="EMBL" id="EGZ25353.1"/>
    </source>
</evidence>
<dbReference type="Proteomes" id="UP000002640">
    <property type="component" value="Unassembled WGS sequence"/>
</dbReference>
<dbReference type="AlphaFoldDB" id="G4YSC2"/>
<organism evidence="2 3">
    <name type="scientific">Phytophthora sojae (strain P6497)</name>
    <name type="common">Soybean stem and root rot agent</name>
    <name type="synonym">Phytophthora megasperma f. sp. glycines</name>
    <dbReference type="NCBI Taxonomy" id="1094619"/>
    <lineage>
        <taxon>Eukaryota</taxon>
        <taxon>Sar</taxon>
        <taxon>Stramenopiles</taxon>
        <taxon>Oomycota</taxon>
        <taxon>Peronosporomycetes</taxon>
        <taxon>Peronosporales</taxon>
        <taxon>Peronosporaceae</taxon>
        <taxon>Phytophthora</taxon>
    </lineage>
</organism>
<dbReference type="EMBL" id="JH159152">
    <property type="protein sequence ID" value="EGZ25353.1"/>
    <property type="molecule type" value="Genomic_DNA"/>
</dbReference>
<proteinExistence type="predicted"/>
<dbReference type="RefSeq" id="XP_009520641.1">
    <property type="nucleotide sequence ID" value="XM_009522346.1"/>
</dbReference>
<evidence type="ECO:0000256" key="1">
    <source>
        <dbReference type="SAM" id="MobiDB-lite"/>
    </source>
</evidence>
<dbReference type="GeneID" id="20641438"/>